<accession>A0A8H4BSY3</accession>
<keyword evidence="4" id="KW-0808">Transferase</keyword>
<dbReference type="GO" id="GO:0007010">
    <property type="term" value="P:cytoskeleton organization"/>
    <property type="evidence" value="ECO:0007669"/>
    <property type="project" value="UniProtKB-ARBA"/>
</dbReference>
<dbReference type="InterPro" id="IPR000719">
    <property type="entry name" value="Prot_kinase_dom"/>
</dbReference>
<evidence type="ECO:0000313" key="17">
    <source>
        <dbReference type="Proteomes" id="UP000469890"/>
    </source>
</evidence>
<evidence type="ECO:0000256" key="8">
    <source>
        <dbReference type="ARBA" id="ARBA00038271"/>
    </source>
</evidence>
<proteinExistence type="inferred from homology"/>
<dbReference type="Gene3D" id="3.30.200.20">
    <property type="entry name" value="Phosphorylase Kinase, domain 1"/>
    <property type="match status" value="1"/>
</dbReference>
<evidence type="ECO:0000256" key="7">
    <source>
        <dbReference type="ARBA" id="ARBA00022840"/>
    </source>
</evidence>
<comment type="similarity">
    <text evidence="8">Belongs to the protein kinase superfamily. STE Ser/Thr protein kinase family. COT1 subfamily.</text>
</comment>
<dbReference type="InterPro" id="IPR017441">
    <property type="entry name" value="Protein_kinase_ATP_BS"/>
</dbReference>
<evidence type="ECO:0000313" key="16">
    <source>
        <dbReference type="EMBL" id="KAF1807516.1"/>
    </source>
</evidence>
<dbReference type="PROSITE" id="PS00107">
    <property type="entry name" value="PROTEIN_KINASE_ATP"/>
    <property type="match status" value="1"/>
</dbReference>
<evidence type="ECO:0000256" key="12">
    <source>
        <dbReference type="RuleBase" id="RU000304"/>
    </source>
</evidence>
<dbReference type="PANTHER" id="PTHR22988">
    <property type="entry name" value="MYOTONIC DYSTROPHY S/T KINASE-RELATED"/>
    <property type="match status" value="1"/>
</dbReference>
<feature type="region of interest" description="Disordered" evidence="13">
    <location>
        <begin position="1"/>
        <end position="22"/>
    </location>
</feature>
<dbReference type="InterPro" id="IPR008271">
    <property type="entry name" value="Ser/Thr_kinase_AS"/>
</dbReference>
<dbReference type="GO" id="GO:0005524">
    <property type="term" value="F:ATP binding"/>
    <property type="evidence" value="ECO:0007669"/>
    <property type="project" value="UniProtKB-UniRule"/>
</dbReference>
<comment type="catalytic activity">
    <reaction evidence="10">
        <text>L-seryl-[protein] + ATP = O-phospho-L-seryl-[protein] + ADP + H(+)</text>
        <dbReference type="Rhea" id="RHEA:17989"/>
        <dbReference type="Rhea" id="RHEA-COMP:9863"/>
        <dbReference type="Rhea" id="RHEA-COMP:11604"/>
        <dbReference type="ChEBI" id="CHEBI:15378"/>
        <dbReference type="ChEBI" id="CHEBI:29999"/>
        <dbReference type="ChEBI" id="CHEBI:30616"/>
        <dbReference type="ChEBI" id="CHEBI:83421"/>
        <dbReference type="ChEBI" id="CHEBI:456216"/>
        <dbReference type="EC" id="2.7.11.1"/>
    </reaction>
</comment>
<feature type="region of interest" description="Disordered" evidence="13">
    <location>
        <begin position="436"/>
        <end position="458"/>
    </location>
</feature>
<evidence type="ECO:0000256" key="6">
    <source>
        <dbReference type="ARBA" id="ARBA00022777"/>
    </source>
</evidence>
<evidence type="ECO:0000256" key="3">
    <source>
        <dbReference type="ARBA" id="ARBA00022553"/>
    </source>
</evidence>
<dbReference type="EMBL" id="JAAECE010000001">
    <property type="protein sequence ID" value="KAF1807516.1"/>
    <property type="molecule type" value="Genomic_DNA"/>
</dbReference>
<gene>
    <name evidence="16" type="ORF">FB192DRAFT_1356168</name>
</gene>
<dbReference type="PROSITE" id="PS50011">
    <property type="entry name" value="PROTEIN_KINASE_DOM"/>
    <property type="match status" value="1"/>
</dbReference>
<dbReference type="CDD" id="cd21773">
    <property type="entry name" value="MobB_CBK1"/>
    <property type="match status" value="1"/>
</dbReference>
<feature type="binding site" evidence="11">
    <location>
        <position position="126"/>
    </location>
    <ligand>
        <name>ATP</name>
        <dbReference type="ChEBI" id="CHEBI:30616"/>
    </ligand>
</feature>
<feature type="domain" description="AGC-kinase C-terminal" evidence="15">
    <location>
        <begin position="398"/>
        <end position="482"/>
    </location>
</feature>
<dbReference type="AlphaFoldDB" id="A0A8H4BSY3"/>
<organism evidence="16 17">
    <name type="scientific">Mucor circinelloides f. lusitanicus</name>
    <name type="common">Mucor racemosus var. lusitanicus</name>
    <dbReference type="NCBI Taxonomy" id="29924"/>
    <lineage>
        <taxon>Eukaryota</taxon>
        <taxon>Fungi</taxon>
        <taxon>Fungi incertae sedis</taxon>
        <taxon>Mucoromycota</taxon>
        <taxon>Mucoromycotina</taxon>
        <taxon>Mucoromycetes</taxon>
        <taxon>Mucorales</taxon>
        <taxon>Mucorineae</taxon>
        <taxon>Mucoraceae</taxon>
        <taxon>Mucor</taxon>
    </lineage>
</organism>
<dbReference type="GO" id="GO:0004674">
    <property type="term" value="F:protein serine/threonine kinase activity"/>
    <property type="evidence" value="ECO:0007669"/>
    <property type="project" value="UniProtKB-KW"/>
</dbReference>
<dbReference type="InterPro" id="IPR011009">
    <property type="entry name" value="Kinase-like_dom_sf"/>
</dbReference>
<evidence type="ECO:0000256" key="13">
    <source>
        <dbReference type="SAM" id="MobiDB-lite"/>
    </source>
</evidence>
<evidence type="ECO:0000256" key="1">
    <source>
        <dbReference type="ARBA" id="ARBA00012513"/>
    </source>
</evidence>
<evidence type="ECO:0000259" key="15">
    <source>
        <dbReference type="PROSITE" id="PS51285"/>
    </source>
</evidence>
<dbReference type="EC" id="2.7.11.1" evidence="1"/>
<dbReference type="SMART" id="SM00220">
    <property type="entry name" value="S_TKc"/>
    <property type="match status" value="1"/>
</dbReference>
<dbReference type="InterPro" id="IPR000961">
    <property type="entry name" value="AGC-kinase_C"/>
</dbReference>
<feature type="compositionally biased region" description="Basic and acidic residues" evidence="13">
    <location>
        <begin position="1"/>
        <end position="17"/>
    </location>
</feature>
<keyword evidence="3" id="KW-0597">Phosphoprotein</keyword>
<dbReference type="PROSITE" id="PS00108">
    <property type="entry name" value="PROTEIN_KINASE_ST"/>
    <property type="match status" value="1"/>
</dbReference>
<dbReference type="Gene3D" id="1.10.510.10">
    <property type="entry name" value="Transferase(Phosphotransferase) domain 1"/>
    <property type="match status" value="1"/>
</dbReference>
<dbReference type="SUPFAM" id="SSF56112">
    <property type="entry name" value="Protein kinase-like (PK-like)"/>
    <property type="match status" value="1"/>
</dbReference>
<evidence type="ECO:0000259" key="14">
    <source>
        <dbReference type="PROSITE" id="PS50011"/>
    </source>
</evidence>
<evidence type="ECO:0000256" key="4">
    <source>
        <dbReference type="ARBA" id="ARBA00022679"/>
    </source>
</evidence>
<protein>
    <recommendedName>
        <fullName evidence="1">non-specific serine/threonine protein kinase</fullName>
        <ecNumber evidence="1">2.7.11.1</ecNumber>
    </recommendedName>
</protein>
<dbReference type="FunFam" id="3.30.200.20:FF:000192">
    <property type="entry name" value="Serine/threonine-protein kinase cot-1"/>
    <property type="match status" value="1"/>
</dbReference>
<evidence type="ECO:0000256" key="10">
    <source>
        <dbReference type="ARBA" id="ARBA00048679"/>
    </source>
</evidence>
<reference evidence="16 17" key="1">
    <citation type="submission" date="2019-09" db="EMBL/GenBank/DDBJ databases">
        <authorList>
            <consortium name="DOE Joint Genome Institute"/>
            <person name="Mondo S.J."/>
            <person name="Navarro-Mendoza M.I."/>
            <person name="Perez-Arques C."/>
            <person name="Panchal S."/>
            <person name="Nicolas F.E."/>
            <person name="Ganguly P."/>
            <person name="Pangilinan J."/>
            <person name="Grigoriev I."/>
            <person name="Heitman J."/>
            <person name="Sanya K."/>
            <person name="Garre V."/>
        </authorList>
    </citation>
    <scope>NUCLEOTIDE SEQUENCE [LARGE SCALE GENOMIC DNA]</scope>
    <source>
        <strain evidence="16 17">MU402</strain>
    </source>
</reference>
<evidence type="ECO:0000256" key="11">
    <source>
        <dbReference type="PROSITE-ProRule" id="PRU10141"/>
    </source>
</evidence>
<evidence type="ECO:0000256" key="9">
    <source>
        <dbReference type="ARBA" id="ARBA00047899"/>
    </source>
</evidence>
<feature type="compositionally biased region" description="Basic and acidic residues" evidence="13">
    <location>
        <begin position="437"/>
        <end position="452"/>
    </location>
</feature>
<dbReference type="PROSITE" id="PS51285">
    <property type="entry name" value="AGC_KINASE_CTER"/>
    <property type="match status" value="1"/>
</dbReference>
<sequence length="484" mass="56349">MYQDDFHQMSLADREDSSNLPRSILDRSTNAKLRLENNYRTILQQAIERNERISLLEEKLKKEHCSEEKKTRQLLSMGKKESQYLRLRRTRLGIQDFQTVKVIGKGAFGLVRLVQACDTGKIYAMKTLKKSEMLKKEQLAHIKAERDILAEADSPWIVQLYFSFQDPTYLYLIMEFLPGGDLMTMLIKYDTFSEPVTRFYIAEIVLALEFIHNLGFIHRDIKPDNILIDKDGHVKLSDFGLSTGFHKTHDSQYYQRLMDGLDQKNRASMINLNRITREEKIATWKRNRRTLAYSTVGTPDYIAPEIFMQTGYGKGCDFWSLGAIMFECVCGFPPFCSDLPHDTYRKIMDWPSYLEFPEDRPMSVEAEDLIRRLICDADSRLGTGKQGLQEIKSHPFFYGFDWGSVRTSMSPHVPQLKSITDTSYFPVEGELGSLSEIHQHSYPEEQDGRNSMDEDDEFDQQQKDLAFVGYTYKRFDYLTRKNAL</sequence>
<dbReference type="PANTHER" id="PTHR22988:SF76">
    <property type="entry name" value="CHROMOSOME UNDETERMINED SCAFFOLD_135, WHOLE GENOME SHOTGUN SEQUENCE"/>
    <property type="match status" value="1"/>
</dbReference>
<dbReference type="Pfam" id="PF00069">
    <property type="entry name" value="Pkinase"/>
    <property type="match status" value="2"/>
</dbReference>
<evidence type="ECO:0000256" key="5">
    <source>
        <dbReference type="ARBA" id="ARBA00022741"/>
    </source>
</evidence>
<comment type="caution">
    <text evidence="16">The sequence shown here is derived from an EMBL/GenBank/DDBJ whole genome shotgun (WGS) entry which is preliminary data.</text>
</comment>
<dbReference type="FunFam" id="1.10.510.10:FF:000024">
    <property type="entry name" value="Probable serine/threonine-protein kinase cot-1"/>
    <property type="match status" value="1"/>
</dbReference>
<feature type="domain" description="Protein kinase" evidence="14">
    <location>
        <begin position="97"/>
        <end position="397"/>
    </location>
</feature>
<comment type="catalytic activity">
    <reaction evidence="9">
        <text>L-threonyl-[protein] + ATP = O-phospho-L-threonyl-[protein] + ADP + H(+)</text>
        <dbReference type="Rhea" id="RHEA:46608"/>
        <dbReference type="Rhea" id="RHEA-COMP:11060"/>
        <dbReference type="Rhea" id="RHEA-COMP:11605"/>
        <dbReference type="ChEBI" id="CHEBI:15378"/>
        <dbReference type="ChEBI" id="CHEBI:30013"/>
        <dbReference type="ChEBI" id="CHEBI:30616"/>
        <dbReference type="ChEBI" id="CHEBI:61977"/>
        <dbReference type="ChEBI" id="CHEBI:456216"/>
        <dbReference type="EC" id="2.7.11.1"/>
    </reaction>
</comment>
<keyword evidence="6 16" id="KW-0418">Kinase</keyword>
<dbReference type="InterPro" id="IPR050839">
    <property type="entry name" value="Rho-assoc_Ser/Thr_Kinase"/>
</dbReference>
<keyword evidence="2 12" id="KW-0723">Serine/threonine-protein kinase</keyword>
<keyword evidence="7 11" id="KW-0067">ATP-binding</keyword>
<keyword evidence="5 11" id="KW-0547">Nucleotide-binding</keyword>
<dbReference type="Proteomes" id="UP000469890">
    <property type="component" value="Unassembled WGS sequence"/>
</dbReference>
<evidence type="ECO:0000256" key="2">
    <source>
        <dbReference type="ARBA" id="ARBA00022527"/>
    </source>
</evidence>
<name>A0A8H4BSY3_MUCCL</name>